<dbReference type="GO" id="GO:0004523">
    <property type="term" value="F:RNA-DNA hybrid ribonuclease activity"/>
    <property type="evidence" value="ECO:0007669"/>
    <property type="project" value="InterPro"/>
</dbReference>
<evidence type="ECO:0000259" key="1">
    <source>
        <dbReference type="Pfam" id="PF13456"/>
    </source>
</evidence>
<evidence type="ECO:0000313" key="4">
    <source>
        <dbReference type="Proteomes" id="UP000239757"/>
    </source>
</evidence>
<gene>
    <name evidence="3" type="ORF">GOBAR_AA16889</name>
    <name evidence="2" type="ORF">GOBAR_AA28943</name>
</gene>
<dbReference type="GO" id="GO:0003676">
    <property type="term" value="F:nucleic acid binding"/>
    <property type="evidence" value="ECO:0007669"/>
    <property type="project" value="InterPro"/>
</dbReference>
<sequence length="185" mass="21248">MDRNKNLHEGKSYSKKEAASYVRHYLGEIDGLNERQISDTQQNDKWKVPVQSTIKIDFDAAFDDQNHQSASAIVVRNYKGEIKATKSYLHSTVAMVFEAEAITCYEAVLTRKDMEFTDTLVEEDSKIIINKCITQSRDKSQRLANQLAHIIATTSLRKDEEIYLFCTVPRYATHQSGLERPREPD</sequence>
<reference evidence="2 4" key="1">
    <citation type="submission" date="2015-01" db="EMBL/GenBank/DDBJ databases">
        <title>Genome of allotetraploid Gossypium barbadense reveals genomic plasticity and fiber elongation in cotton evolution.</title>
        <authorList>
            <person name="Chen X."/>
            <person name="Liu X."/>
            <person name="Zhao B."/>
            <person name="Zheng H."/>
            <person name="Hu Y."/>
            <person name="Lu G."/>
            <person name="Yang C."/>
            <person name="Chen J."/>
            <person name="Shan C."/>
            <person name="Zhang L."/>
            <person name="Zhou Y."/>
            <person name="Wang L."/>
            <person name="Guo W."/>
            <person name="Bai Y."/>
            <person name="Ruan J."/>
            <person name="Shangguan X."/>
            <person name="Mao Y."/>
            <person name="Jiang J."/>
            <person name="Zhu Y."/>
            <person name="Lei J."/>
            <person name="Kang H."/>
            <person name="Chen S."/>
            <person name="He X."/>
            <person name="Wang R."/>
            <person name="Wang Y."/>
            <person name="Chen J."/>
            <person name="Wang L."/>
            <person name="Yu S."/>
            <person name="Wang B."/>
            <person name="Wei J."/>
            <person name="Song S."/>
            <person name="Lu X."/>
            <person name="Gao Z."/>
            <person name="Gu W."/>
            <person name="Deng X."/>
            <person name="Ma D."/>
            <person name="Wang S."/>
            <person name="Liang W."/>
            <person name="Fang L."/>
            <person name="Cai C."/>
            <person name="Zhu X."/>
            <person name="Zhou B."/>
            <person name="Zhang Y."/>
            <person name="Chen Z."/>
            <person name="Xu S."/>
            <person name="Zhu R."/>
            <person name="Wang S."/>
            <person name="Zhang T."/>
            <person name="Zhao G."/>
        </authorList>
    </citation>
    <scope>NUCLEOTIDE SEQUENCE [LARGE SCALE GENOMIC DNA]</scope>
    <source>
        <strain evidence="4">cv. Xinhai21</strain>
        <tissue evidence="2">Leaf</tissue>
    </source>
</reference>
<dbReference type="EMBL" id="KZ667233">
    <property type="protein sequence ID" value="PPR91740.1"/>
    <property type="molecule type" value="Genomic_DNA"/>
</dbReference>
<dbReference type="PANTHER" id="PTHR47074">
    <property type="entry name" value="BNAC02G40300D PROTEIN"/>
    <property type="match status" value="1"/>
</dbReference>
<accession>A0A2P5WKY0</accession>
<evidence type="ECO:0000313" key="3">
    <source>
        <dbReference type="EMBL" id="PPS03774.1"/>
    </source>
</evidence>
<dbReference type="AlphaFoldDB" id="A0A2P5WKY0"/>
<proteinExistence type="predicted"/>
<name>A0A2P5WKY0_GOSBA</name>
<dbReference type="InterPro" id="IPR052929">
    <property type="entry name" value="RNase_H-like_EbsB-rel"/>
</dbReference>
<protein>
    <recommendedName>
        <fullName evidence="1">RNase H type-1 domain-containing protein</fullName>
    </recommendedName>
</protein>
<dbReference type="EMBL" id="KZ664697">
    <property type="protein sequence ID" value="PPS03774.1"/>
    <property type="molecule type" value="Genomic_DNA"/>
</dbReference>
<dbReference type="Proteomes" id="UP000239757">
    <property type="component" value="Unassembled WGS sequence"/>
</dbReference>
<dbReference type="InterPro" id="IPR002156">
    <property type="entry name" value="RNaseH_domain"/>
</dbReference>
<dbReference type="PANTHER" id="PTHR47074:SF61">
    <property type="entry name" value="RNASE H TYPE-1 DOMAIN-CONTAINING PROTEIN"/>
    <property type="match status" value="1"/>
</dbReference>
<organism evidence="2 4">
    <name type="scientific">Gossypium barbadense</name>
    <name type="common">Sea Island cotton</name>
    <name type="synonym">Hibiscus barbadensis</name>
    <dbReference type="NCBI Taxonomy" id="3634"/>
    <lineage>
        <taxon>Eukaryota</taxon>
        <taxon>Viridiplantae</taxon>
        <taxon>Streptophyta</taxon>
        <taxon>Embryophyta</taxon>
        <taxon>Tracheophyta</taxon>
        <taxon>Spermatophyta</taxon>
        <taxon>Magnoliopsida</taxon>
        <taxon>eudicotyledons</taxon>
        <taxon>Gunneridae</taxon>
        <taxon>Pentapetalae</taxon>
        <taxon>rosids</taxon>
        <taxon>malvids</taxon>
        <taxon>Malvales</taxon>
        <taxon>Malvaceae</taxon>
        <taxon>Malvoideae</taxon>
        <taxon>Gossypium</taxon>
    </lineage>
</organism>
<dbReference type="Pfam" id="PF13456">
    <property type="entry name" value="RVT_3"/>
    <property type="match status" value="1"/>
</dbReference>
<feature type="domain" description="RNase H type-1" evidence="1">
    <location>
        <begin position="58"/>
        <end position="152"/>
    </location>
</feature>
<dbReference type="Gene3D" id="3.30.420.10">
    <property type="entry name" value="Ribonuclease H-like superfamily/Ribonuclease H"/>
    <property type="match status" value="1"/>
</dbReference>
<dbReference type="OrthoDB" id="999497at2759"/>
<evidence type="ECO:0000313" key="2">
    <source>
        <dbReference type="EMBL" id="PPR91740.1"/>
    </source>
</evidence>
<dbReference type="InterPro" id="IPR036397">
    <property type="entry name" value="RNaseH_sf"/>
</dbReference>